<dbReference type="SMART" id="SM00471">
    <property type="entry name" value="HDc"/>
    <property type="match status" value="1"/>
</dbReference>
<sequence length="417" mass="47905">MNTKNFPTLNKKKIINDPVYGFISIPSDLIYDLIQHPYFQRLRNIKQLGLTYLVYPGAIHSRFHHALGALHLMCLAIETLRNKGHVITEEEERGVTAAILLHDIGHGPYSHALEHTIVEGVSHEDISIMLMDELNKEFKGQLDIAIQIFKKEYPKKFLSQLVSGQLDIDRMDYLNRDSFFTGVSEGVISFDRIIKMLDVVNDELVVEEKGIYSVEKFLIARRLMYWQVYLHKTVLAAELLLVKILERARELALQGTELFATPDFKYFLYQNISTGDFRLENLNRFSTLDDFDIYTSVKVWANHEDKILAILCSKLLNRNLYQVELSSIPPPVELVEQLATKAKKKYKLTDEETTYFVFMETVQNNAYKPGDGNINILKKNGIIEDIAAASDNSNLEALGKTVEKFILCYDKDLKLFA</sequence>
<gene>
    <name evidence="2" type="ORF">GS399_02060</name>
</gene>
<dbReference type="CDD" id="cd00077">
    <property type="entry name" value="HDc"/>
    <property type="match status" value="1"/>
</dbReference>
<keyword evidence="3" id="KW-1185">Reference proteome</keyword>
<accession>A0A7K1Y6I9</accession>
<dbReference type="EMBL" id="WVHT01000001">
    <property type="protein sequence ID" value="MXV49739.1"/>
    <property type="molecule type" value="Genomic_DNA"/>
</dbReference>
<dbReference type="AlphaFoldDB" id="A0A7K1Y6I9"/>
<dbReference type="Gene3D" id="1.10.3210.10">
    <property type="entry name" value="Hypothetical protein af1432"/>
    <property type="match status" value="1"/>
</dbReference>
<evidence type="ECO:0000259" key="1">
    <source>
        <dbReference type="SMART" id="SM00471"/>
    </source>
</evidence>
<evidence type="ECO:0000313" key="2">
    <source>
        <dbReference type="EMBL" id="MXV49739.1"/>
    </source>
</evidence>
<name>A0A7K1Y6I9_9SPHI</name>
<dbReference type="PANTHER" id="PTHR11373:SF4">
    <property type="entry name" value="DEOXYNUCLEOSIDE TRIPHOSPHATE TRIPHOSPHOHYDROLASE SAMHD1"/>
    <property type="match status" value="1"/>
</dbReference>
<dbReference type="Proteomes" id="UP000466586">
    <property type="component" value="Unassembled WGS sequence"/>
</dbReference>
<reference evidence="2 3" key="1">
    <citation type="submission" date="2019-11" db="EMBL/GenBank/DDBJ databases">
        <title>Pedobacter sp. HMF7647 Genome sequencing and assembly.</title>
        <authorList>
            <person name="Kang H."/>
            <person name="Kim H."/>
            <person name="Joh K."/>
        </authorList>
    </citation>
    <scope>NUCLEOTIDE SEQUENCE [LARGE SCALE GENOMIC DNA]</scope>
    <source>
        <strain evidence="2 3">HMF7647</strain>
    </source>
</reference>
<dbReference type="Pfam" id="PF01966">
    <property type="entry name" value="HD"/>
    <property type="match status" value="1"/>
</dbReference>
<dbReference type="PANTHER" id="PTHR11373">
    <property type="entry name" value="DEOXYNUCLEOSIDE TRIPHOSPHATE TRIPHOSPHOHYDROLASE"/>
    <property type="match status" value="1"/>
</dbReference>
<evidence type="ECO:0000313" key="3">
    <source>
        <dbReference type="Proteomes" id="UP000466586"/>
    </source>
</evidence>
<dbReference type="InterPro" id="IPR045509">
    <property type="entry name" value="HD_assoc_2"/>
</dbReference>
<dbReference type="Pfam" id="PF19276">
    <property type="entry name" value="HD_assoc_2"/>
    <property type="match status" value="1"/>
</dbReference>
<dbReference type="InterPro" id="IPR006674">
    <property type="entry name" value="HD_domain"/>
</dbReference>
<proteinExistence type="predicted"/>
<dbReference type="RefSeq" id="WP_160842909.1">
    <property type="nucleotide sequence ID" value="NZ_WVHT01000001.1"/>
</dbReference>
<dbReference type="InterPro" id="IPR050135">
    <property type="entry name" value="dGTPase-like"/>
</dbReference>
<dbReference type="SUPFAM" id="SSF109604">
    <property type="entry name" value="HD-domain/PDEase-like"/>
    <property type="match status" value="1"/>
</dbReference>
<protein>
    <submittedName>
        <fullName evidence="2">HD domain-containing protein</fullName>
    </submittedName>
</protein>
<dbReference type="GO" id="GO:0008832">
    <property type="term" value="F:dGTPase activity"/>
    <property type="evidence" value="ECO:0007669"/>
    <property type="project" value="TreeGrafter"/>
</dbReference>
<dbReference type="GO" id="GO:0006203">
    <property type="term" value="P:dGTP catabolic process"/>
    <property type="evidence" value="ECO:0007669"/>
    <property type="project" value="TreeGrafter"/>
</dbReference>
<organism evidence="2 3">
    <name type="scientific">Hufsiella arboris</name>
    <dbReference type="NCBI Taxonomy" id="2695275"/>
    <lineage>
        <taxon>Bacteria</taxon>
        <taxon>Pseudomonadati</taxon>
        <taxon>Bacteroidota</taxon>
        <taxon>Sphingobacteriia</taxon>
        <taxon>Sphingobacteriales</taxon>
        <taxon>Sphingobacteriaceae</taxon>
        <taxon>Hufsiella</taxon>
    </lineage>
</organism>
<feature type="domain" description="HD/PDEase" evidence="1">
    <location>
        <begin position="58"/>
        <end position="183"/>
    </location>
</feature>
<dbReference type="InterPro" id="IPR003607">
    <property type="entry name" value="HD/PDEase_dom"/>
</dbReference>
<comment type="caution">
    <text evidence="2">The sequence shown here is derived from an EMBL/GenBank/DDBJ whole genome shotgun (WGS) entry which is preliminary data.</text>
</comment>